<proteinExistence type="predicted"/>
<reference evidence="8" key="1">
    <citation type="journal article" date="2011" name="Nat. Biotechnol.">
        <title>The genomic sequence of the Chinese hamster ovary (CHO)-K1 cell line.</title>
        <authorList>
            <person name="Xu X."/>
            <person name="Nagarajan H."/>
            <person name="Lewis N.E."/>
            <person name="Pan S."/>
            <person name="Cai Z."/>
            <person name="Liu X."/>
            <person name="Chen W."/>
            <person name="Xie M."/>
            <person name="Wang W."/>
            <person name="Hammond S."/>
            <person name="Andersen M.R."/>
            <person name="Neff N."/>
            <person name="Passarelli B."/>
            <person name="Koh W."/>
            <person name="Fan H.C."/>
            <person name="Wang J."/>
            <person name="Gui Y."/>
            <person name="Lee K.H."/>
            <person name="Betenbaugh M.J."/>
            <person name="Quake S.R."/>
            <person name="Famili I."/>
            <person name="Palsson B.O."/>
            <person name="Wang J."/>
        </authorList>
    </citation>
    <scope>NUCLEOTIDE SEQUENCE [LARGE SCALE GENOMIC DNA]</scope>
    <source>
        <strain evidence="8">CHO K1 cell line</strain>
    </source>
</reference>
<feature type="transmembrane region" description="Helical" evidence="5">
    <location>
        <begin position="224"/>
        <end position="257"/>
    </location>
</feature>
<name>G3IKM2_CRIGR</name>
<protein>
    <submittedName>
        <fullName evidence="7">Transient receptor potential cation channel subfamily M member 8</fullName>
    </submittedName>
</protein>
<comment type="subcellular location">
    <subcellularLocation>
        <location evidence="1">Membrane</location>
        <topology evidence="1">Multi-pass membrane protein</topology>
    </subcellularLocation>
</comment>
<evidence type="ECO:0000313" key="7">
    <source>
        <dbReference type="EMBL" id="EGV95693.1"/>
    </source>
</evidence>
<keyword evidence="2 5" id="KW-0812">Transmembrane</keyword>
<evidence type="ECO:0000256" key="4">
    <source>
        <dbReference type="ARBA" id="ARBA00023136"/>
    </source>
</evidence>
<dbReference type="Pfam" id="PF25508">
    <property type="entry name" value="TRPM2"/>
    <property type="match status" value="2"/>
</dbReference>
<dbReference type="InterPro" id="IPR057366">
    <property type="entry name" value="TRPM-like"/>
</dbReference>
<keyword evidence="3 5" id="KW-1133">Transmembrane helix</keyword>
<evidence type="ECO:0000259" key="6">
    <source>
        <dbReference type="Pfam" id="PF25508"/>
    </source>
</evidence>
<dbReference type="EMBL" id="JH003674">
    <property type="protein sequence ID" value="EGV95693.1"/>
    <property type="molecule type" value="Genomic_DNA"/>
</dbReference>
<evidence type="ECO:0000256" key="2">
    <source>
        <dbReference type="ARBA" id="ARBA00022692"/>
    </source>
</evidence>
<evidence type="ECO:0000313" key="8">
    <source>
        <dbReference type="Proteomes" id="UP000001075"/>
    </source>
</evidence>
<keyword evidence="4 5" id="KW-0472">Membrane</keyword>
<feature type="transmembrane region" description="Helical" evidence="5">
    <location>
        <begin position="429"/>
        <end position="449"/>
    </location>
</feature>
<organism evidence="7 8">
    <name type="scientific">Cricetulus griseus</name>
    <name type="common">Chinese hamster</name>
    <name type="synonym">Cricetulus barabensis griseus</name>
    <dbReference type="NCBI Taxonomy" id="10029"/>
    <lineage>
        <taxon>Eukaryota</taxon>
        <taxon>Metazoa</taxon>
        <taxon>Chordata</taxon>
        <taxon>Craniata</taxon>
        <taxon>Vertebrata</taxon>
        <taxon>Euteleostomi</taxon>
        <taxon>Mammalia</taxon>
        <taxon>Eutheria</taxon>
        <taxon>Euarchontoglires</taxon>
        <taxon>Glires</taxon>
        <taxon>Rodentia</taxon>
        <taxon>Myomorpha</taxon>
        <taxon>Muroidea</taxon>
        <taxon>Cricetidae</taxon>
        <taxon>Cricetinae</taxon>
        <taxon>Cricetulus</taxon>
    </lineage>
</organism>
<evidence type="ECO:0000256" key="1">
    <source>
        <dbReference type="ARBA" id="ARBA00004141"/>
    </source>
</evidence>
<accession>G3IKM2</accession>
<keyword evidence="7" id="KW-0675">Receptor</keyword>
<dbReference type="GO" id="GO:0099604">
    <property type="term" value="F:ligand-gated calcium channel activity"/>
    <property type="evidence" value="ECO:0007669"/>
    <property type="project" value="TreeGrafter"/>
</dbReference>
<dbReference type="Proteomes" id="UP000001075">
    <property type="component" value="Unassembled WGS sequence"/>
</dbReference>
<feature type="transmembrane region" description="Helical" evidence="5">
    <location>
        <begin position="269"/>
        <end position="289"/>
    </location>
</feature>
<dbReference type="PANTHER" id="PTHR13800:SF9">
    <property type="entry name" value="TRANSIENT RECEPTOR POTENTIAL CATION CHANNEL SUBFAMILY M MEMBER 8"/>
    <property type="match status" value="1"/>
</dbReference>
<feature type="domain" description="TRPM-like" evidence="6">
    <location>
        <begin position="83"/>
        <end position="210"/>
    </location>
</feature>
<feature type="domain" description="TRPM-like" evidence="6">
    <location>
        <begin position="1"/>
        <end position="52"/>
    </location>
</feature>
<sequence>MFTALIKDRPKFVRLFLENGLNLQKFLTNDVLTELFSTHFSTLVYRNLQIAKNSYNDALLTFVWKLVANFRRSFWKEDRSSREDLDVELHDASLTTRHPLQALFIWAILQNKKELSKVIWEQTKGCTLAALGASKLLKTLAKVKNDINAAGESEELANEYETRAVELFTECYSNDEDLAEQLLVYSCEAWGGSNCLELGVEATDQHFIAQPGVQKPIDKHKKLLWYYVAFFTSPFVVFSWNVVFYIAFLLLFAYVLLMDFHSVPHTPELILYALVFVLFCDEVRQFFWLMSVTSRVGLSILCDNQWDTRHSEKNYLDASVPTSPGSRGPCFSRGASRPPASVPTGTTYDFSHCTFSGNESKPLCVEMDENHLPRFPEWITIPLVCIYMLSTNILLVNLLVAMFGYTVGTVQENNDQVWKFQRYFLVQEYCNRLNIPFPFVVFAYFYMVVKKCFKCCCKEKNMESSACCEWVTCGGSGSRVVVHFRGRVI</sequence>
<dbReference type="InterPro" id="IPR050927">
    <property type="entry name" value="TRPM"/>
</dbReference>
<evidence type="ECO:0000256" key="5">
    <source>
        <dbReference type="SAM" id="Phobius"/>
    </source>
</evidence>
<dbReference type="STRING" id="10029.G3IKM2"/>
<feature type="transmembrane region" description="Helical" evidence="5">
    <location>
        <begin position="379"/>
        <end position="408"/>
    </location>
</feature>
<dbReference type="AlphaFoldDB" id="G3IKM2"/>
<evidence type="ECO:0000256" key="3">
    <source>
        <dbReference type="ARBA" id="ARBA00022989"/>
    </source>
</evidence>
<dbReference type="GO" id="GO:0005886">
    <property type="term" value="C:plasma membrane"/>
    <property type="evidence" value="ECO:0007669"/>
    <property type="project" value="TreeGrafter"/>
</dbReference>
<dbReference type="InParanoid" id="G3IKM2"/>
<dbReference type="PANTHER" id="PTHR13800">
    <property type="entry name" value="TRANSIENT RECEPTOR POTENTIAL CATION CHANNEL, SUBFAMILY M, MEMBER 6"/>
    <property type="match status" value="1"/>
</dbReference>
<gene>
    <name evidence="7" type="ORF">I79_024425</name>
</gene>